<dbReference type="Proteomes" id="UP000499080">
    <property type="component" value="Unassembled WGS sequence"/>
</dbReference>
<protein>
    <recommendedName>
        <fullName evidence="1">GAG-pre-integrase domain-containing protein</fullName>
    </recommendedName>
</protein>
<reference evidence="2 3" key="1">
    <citation type="journal article" date="2019" name="Sci. Rep.">
        <title>Orb-weaving spider Araneus ventricosus genome elucidates the spidroin gene catalogue.</title>
        <authorList>
            <person name="Kono N."/>
            <person name="Nakamura H."/>
            <person name="Ohtoshi R."/>
            <person name="Moran D.A.P."/>
            <person name="Shinohara A."/>
            <person name="Yoshida Y."/>
            <person name="Fujiwara M."/>
            <person name="Mori M."/>
            <person name="Tomita M."/>
            <person name="Arakawa K."/>
        </authorList>
    </citation>
    <scope>NUCLEOTIDE SEQUENCE [LARGE SCALE GENOMIC DNA]</scope>
</reference>
<dbReference type="PANTHER" id="PTHR42648:SF28">
    <property type="entry name" value="TRANSPOSON-ENCODED PROTEIN WITH RIBONUCLEASE H-LIKE AND RETROVIRUS ZINC FINGER-LIKE DOMAINS"/>
    <property type="match status" value="1"/>
</dbReference>
<dbReference type="PANTHER" id="PTHR42648">
    <property type="entry name" value="TRANSPOSASE, PUTATIVE-RELATED"/>
    <property type="match status" value="1"/>
</dbReference>
<sequence>MPEKFADVLMAVADTMQLWHERLCHQNKHHVKSVMKQHGIYVSATTDFCEGFMLGKQHRETLGTWKNRLIVSGEQINADVCGPMQEMSLGGSRYYVCFKD</sequence>
<dbReference type="OrthoDB" id="413361at2759"/>
<dbReference type="InterPro" id="IPR025724">
    <property type="entry name" value="GAG-pre-integrase_dom"/>
</dbReference>
<feature type="domain" description="GAG-pre-integrase" evidence="1">
    <location>
        <begin position="12"/>
        <end position="57"/>
    </location>
</feature>
<dbReference type="InterPro" id="IPR039537">
    <property type="entry name" value="Retrotran_Ty1/copia-like"/>
</dbReference>
<accession>A0A4Y2NVB0</accession>
<evidence type="ECO:0000313" key="3">
    <source>
        <dbReference type="Proteomes" id="UP000499080"/>
    </source>
</evidence>
<proteinExistence type="predicted"/>
<evidence type="ECO:0000259" key="1">
    <source>
        <dbReference type="Pfam" id="PF13976"/>
    </source>
</evidence>
<evidence type="ECO:0000313" key="2">
    <source>
        <dbReference type="EMBL" id="GBN42639.1"/>
    </source>
</evidence>
<name>A0A4Y2NVB0_ARAVE</name>
<dbReference type="Pfam" id="PF13976">
    <property type="entry name" value="gag_pre-integrs"/>
    <property type="match status" value="1"/>
</dbReference>
<dbReference type="EMBL" id="BGPR01129650">
    <property type="protein sequence ID" value="GBN42639.1"/>
    <property type="molecule type" value="Genomic_DNA"/>
</dbReference>
<dbReference type="AlphaFoldDB" id="A0A4Y2NVB0"/>
<gene>
    <name evidence="2" type="ORF">AVEN_240243_1</name>
</gene>
<keyword evidence="3" id="KW-1185">Reference proteome</keyword>
<comment type="caution">
    <text evidence="2">The sequence shown here is derived from an EMBL/GenBank/DDBJ whole genome shotgun (WGS) entry which is preliminary data.</text>
</comment>
<organism evidence="2 3">
    <name type="scientific">Araneus ventricosus</name>
    <name type="common">Orbweaver spider</name>
    <name type="synonym">Epeira ventricosa</name>
    <dbReference type="NCBI Taxonomy" id="182803"/>
    <lineage>
        <taxon>Eukaryota</taxon>
        <taxon>Metazoa</taxon>
        <taxon>Ecdysozoa</taxon>
        <taxon>Arthropoda</taxon>
        <taxon>Chelicerata</taxon>
        <taxon>Arachnida</taxon>
        <taxon>Araneae</taxon>
        <taxon>Araneomorphae</taxon>
        <taxon>Entelegynae</taxon>
        <taxon>Araneoidea</taxon>
        <taxon>Araneidae</taxon>
        <taxon>Araneus</taxon>
    </lineage>
</organism>